<feature type="region of interest" description="Disordered" evidence="1">
    <location>
        <begin position="26"/>
        <end position="80"/>
    </location>
</feature>
<dbReference type="Gene3D" id="3.30.1380.10">
    <property type="match status" value="1"/>
</dbReference>
<feature type="domain" description="D-alanyl-D-alanine carboxypeptidase-like core" evidence="3">
    <location>
        <begin position="130"/>
        <end position="258"/>
    </location>
</feature>
<dbReference type="AlphaFoldDB" id="A0A7C9PPQ5"/>
<dbReference type="InterPro" id="IPR058193">
    <property type="entry name" value="VanY/YodJ_core_dom"/>
</dbReference>
<proteinExistence type="predicted"/>
<evidence type="ECO:0000313" key="5">
    <source>
        <dbReference type="Proteomes" id="UP000479756"/>
    </source>
</evidence>
<evidence type="ECO:0000256" key="2">
    <source>
        <dbReference type="SAM" id="SignalP"/>
    </source>
</evidence>
<keyword evidence="5" id="KW-1185">Reference proteome</keyword>
<dbReference type="Pfam" id="PF02557">
    <property type="entry name" value="VanY"/>
    <property type="match status" value="1"/>
</dbReference>
<dbReference type="PANTHER" id="PTHR34385">
    <property type="entry name" value="D-ALANYL-D-ALANINE CARBOXYPEPTIDASE"/>
    <property type="match status" value="1"/>
</dbReference>
<dbReference type="SUPFAM" id="SSF55166">
    <property type="entry name" value="Hedgehog/DD-peptidase"/>
    <property type="match status" value="1"/>
</dbReference>
<accession>A0A7C9PPQ5</accession>
<dbReference type="GO" id="GO:0008233">
    <property type="term" value="F:peptidase activity"/>
    <property type="evidence" value="ECO:0007669"/>
    <property type="project" value="InterPro"/>
</dbReference>
<dbReference type="Proteomes" id="UP000479756">
    <property type="component" value="Unassembled WGS sequence"/>
</dbReference>
<dbReference type="RefSeq" id="WP_163474584.1">
    <property type="nucleotide sequence ID" value="NZ_JAAGWZ010000005.1"/>
</dbReference>
<keyword evidence="2" id="KW-0732">Signal</keyword>
<dbReference type="InterPro" id="IPR003709">
    <property type="entry name" value="VanY-like_core_dom"/>
</dbReference>
<dbReference type="GO" id="GO:0006508">
    <property type="term" value="P:proteolysis"/>
    <property type="evidence" value="ECO:0007669"/>
    <property type="project" value="InterPro"/>
</dbReference>
<gene>
    <name evidence="4" type="ORF">G3T37_14365</name>
</gene>
<evidence type="ECO:0000256" key="1">
    <source>
        <dbReference type="SAM" id="MobiDB-lite"/>
    </source>
</evidence>
<evidence type="ECO:0000259" key="3">
    <source>
        <dbReference type="Pfam" id="PF02557"/>
    </source>
</evidence>
<reference evidence="4 5" key="1">
    <citation type="journal article" date="2014" name="Int. J. Syst. Evol. Microbiol.">
        <title>Description of Galbitalea soli gen. nov., sp. nov., and Frondihabitans sucicola sp. nov.</title>
        <authorList>
            <person name="Kim S.J."/>
            <person name="Lim J.M."/>
            <person name="Ahn J.H."/>
            <person name="Weon H.Y."/>
            <person name="Hamada M."/>
            <person name="Suzuki K."/>
            <person name="Ahn T.Y."/>
            <person name="Kwon S.W."/>
        </authorList>
    </citation>
    <scope>NUCLEOTIDE SEQUENCE [LARGE SCALE GENOMIC DNA]</scope>
    <source>
        <strain evidence="4 5">NBRC 108727</strain>
    </source>
</reference>
<sequence length="287" mass="30057">MSRPVRPLLATVITLAVLAATAGCSSSTTTTAASPAPASSSQAPLPVPSESTSSSATASATPSATATASPSPRPTDDTTVVAGTFNKTLLSITDPASSWVVVDKLRPLNPINYAPSDLVTVPVAHANPPRLRKRASDALVAMFAAAKASGGGAMQIQSGYRSYSTQVSVYSGWVNSLGKKQADIQSARPGYSEHQTGLAVDISALPANCSLAACFGATPQGKWLAANAWKYGFLLRYPKDKTAITGFTYEPWHFRYIGVALSTEMHKENIRTLEEFFGLKAAPSYAN</sequence>
<comment type="caution">
    <text evidence="4">The sequence shown here is derived from an EMBL/GenBank/DDBJ whole genome shotgun (WGS) entry which is preliminary data.</text>
</comment>
<dbReference type="CDD" id="cd14852">
    <property type="entry name" value="LD-carboxypeptidase"/>
    <property type="match status" value="1"/>
</dbReference>
<dbReference type="InterPro" id="IPR052179">
    <property type="entry name" value="DD-CPase-like"/>
</dbReference>
<evidence type="ECO:0000313" key="4">
    <source>
        <dbReference type="EMBL" id="NEM92534.1"/>
    </source>
</evidence>
<feature type="chain" id="PRO_5039518341" evidence="2">
    <location>
        <begin position="33"/>
        <end position="287"/>
    </location>
</feature>
<feature type="signal peptide" evidence="2">
    <location>
        <begin position="1"/>
        <end position="32"/>
    </location>
</feature>
<dbReference type="PANTHER" id="PTHR34385:SF1">
    <property type="entry name" value="PEPTIDOGLYCAN L-ALANYL-D-GLUTAMATE ENDOPEPTIDASE CWLK"/>
    <property type="match status" value="1"/>
</dbReference>
<name>A0A7C9PPQ5_9MICO</name>
<dbReference type="EMBL" id="JAAGWZ010000005">
    <property type="protein sequence ID" value="NEM92534.1"/>
    <property type="molecule type" value="Genomic_DNA"/>
</dbReference>
<dbReference type="InterPro" id="IPR009045">
    <property type="entry name" value="Zn_M74/Hedgehog-like"/>
</dbReference>
<feature type="compositionally biased region" description="Low complexity" evidence="1">
    <location>
        <begin position="26"/>
        <end position="70"/>
    </location>
</feature>
<dbReference type="PROSITE" id="PS51257">
    <property type="entry name" value="PROKAR_LIPOPROTEIN"/>
    <property type="match status" value="1"/>
</dbReference>
<protein>
    <submittedName>
        <fullName evidence="4">M15 family metallopeptidase</fullName>
    </submittedName>
</protein>
<organism evidence="4 5">
    <name type="scientific">Galbitalea soli</name>
    <dbReference type="NCBI Taxonomy" id="1268042"/>
    <lineage>
        <taxon>Bacteria</taxon>
        <taxon>Bacillati</taxon>
        <taxon>Actinomycetota</taxon>
        <taxon>Actinomycetes</taxon>
        <taxon>Micrococcales</taxon>
        <taxon>Microbacteriaceae</taxon>
        <taxon>Galbitalea</taxon>
    </lineage>
</organism>